<evidence type="ECO:0000313" key="1">
    <source>
        <dbReference type="EMBL" id="MUV05008.1"/>
    </source>
</evidence>
<proteinExistence type="predicted"/>
<gene>
    <name evidence="1" type="ORF">GN157_14925</name>
</gene>
<dbReference type="Proteomes" id="UP000433945">
    <property type="component" value="Unassembled WGS sequence"/>
</dbReference>
<accession>A0A6N8HH66</accession>
<organism evidence="1 2">
    <name type="scientific">Flavobacterium rakeshii</name>
    <dbReference type="NCBI Taxonomy" id="1038845"/>
    <lineage>
        <taxon>Bacteria</taxon>
        <taxon>Pseudomonadati</taxon>
        <taxon>Bacteroidota</taxon>
        <taxon>Flavobacteriia</taxon>
        <taxon>Flavobacteriales</taxon>
        <taxon>Flavobacteriaceae</taxon>
        <taxon>Flavobacterium</taxon>
    </lineage>
</organism>
<dbReference type="RefSeq" id="WP_157484303.1">
    <property type="nucleotide sequence ID" value="NZ_WOWP01000058.1"/>
</dbReference>
<dbReference type="OrthoDB" id="4301792at2"/>
<protein>
    <submittedName>
        <fullName evidence="1">Uncharacterized protein</fullName>
    </submittedName>
</protein>
<dbReference type="AlphaFoldDB" id="A0A6N8HH66"/>
<reference evidence="1 2" key="1">
    <citation type="submission" date="2019-12" db="EMBL/GenBank/DDBJ databases">
        <authorList>
            <person name="Sun J.-Q."/>
        </authorList>
    </citation>
    <scope>NUCLEOTIDE SEQUENCE [LARGE SCALE GENOMIC DNA]</scope>
    <source>
        <strain evidence="1 2">JCM 17928</strain>
    </source>
</reference>
<name>A0A6N8HH66_9FLAO</name>
<comment type="caution">
    <text evidence="1">The sequence shown here is derived from an EMBL/GenBank/DDBJ whole genome shotgun (WGS) entry which is preliminary data.</text>
</comment>
<keyword evidence="2" id="KW-1185">Reference proteome</keyword>
<sequence>MKSFLLYFILFTTFCFSQEAEHYKTKEFDVAIFPETYKELLPEKRFTPTHENITEAELALRTKLEDLNYLLTHQSNSPVIHKNLNKYLRQYFGYIDENGNRILIINCFWKNVDKMAKKLWLKDRITVRDGGSFYWNVKYNLDTGELFDLEVNGNA</sequence>
<dbReference type="EMBL" id="WOWP01000058">
    <property type="protein sequence ID" value="MUV05008.1"/>
    <property type="molecule type" value="Genomic_DNA"/>
</dbReference>
<evidence type="ECO:0000313" key="2">
    <source>
        <dbReference type="Proteomes" id="UP000433945"/>
    </source>
</evidence>